<dbReference type="Gene3D" id="3.40.395.10">
    <property type="entry name" value="Adenoviral Proteinase, Chain A"/>
    <property type="match status" value="1"/>
</dbReference>
<keyword evidence="4" id="KW-0378">Hydrolase</keyword>
<proteinExistence type="inferred from homology"/>
<keyword evidence="2" id="KW-0645">Protease</keyword>
<dbReference type="FunFam" id="3.40.395.10:FF:000005">
    <property type="entry name" value="Ubiquitin-like-specific protease ESD4"/>
    <property type="match status" value="1"/>
</dbReference>
<dbReference type="SUPFAM" id="SSF54001">
    <property type="entry name" value="Cysteine proteinases"/>
    <property type="match status" value="1"/>
</dbReference>
<organism evidence="8 9">
    <name type="scientific">Leersia perrieri</name>
    <dbReference type="NCBI Taxonomy" id="77586"/>
    <lineage>
        <taxon>Eukaryota</taxon>
        <taxon>Viridiplantae</taxon>
        <taxon>Streptophyta</taxon>
        <taxon>Embryophyta</taxon>
        <taxon>Tracheophyta</taxon>
        <taxon>Spermatophyta</taxon>
        <taxon>Magnoliopsida</taxon>
        <taxon>Liliopsida</taxon>
        <taxon>Poales</taxon>
        <taxon>Poaceae</taxon>
        <taxon>BOP clade</taxon>
        <taxon>Oryzoideae</taxon>
        <taxon>Oryzeae</taxon>
        <taxon>Oryzinae</taxon>
        <taxon>Leersia</taxon>
    </lineage>
</organism>
<dbReference type="Gramene" id="LPERR01G13500.1">
    <property type="protein sequence ID" value="LPERR01G13500.1"/>
    <property type="gene ID" value="LPERR01G13500"/>
</dbReference>
<dbReference type="GO" id="GO:0016929">
    <property type="term" value="F:deSUMOylase activity"/>
    <property type="evidence" value="ECO:0007669"/>
    <property type="project" value="TreeGrafter"/>
</dbReference>
<dbReference type="GO" id="GO:0016926">
    <property type="term" value="P:protein desumoylation"/>
    <property type="evidence" value="ECO:0007669"/>
    <property type="project" value="UniProtKB-ARBA"/>
</dbReference>
<reference evidence="8" key="3">
    <citation type="submission" date="2015-04" db="UniProtKB">
        <authorList>
            <consortium name="EnsemblPlants"/>
        </authorList>
    </citation>
    <scope>IDENTIFICATION</scope>
</reference>
<feature type="compositionally biased region" description="Basic and acidic residues" evidence="6">
    <location>
        <begin position="1"/>
        <end position="17"/>
    </location>
</feature>
<feature type="domain" description="Ubiquitin-like protease family profile" evidence="7">
    <location>
        <begin position="280"/>
        <end position="450"/>
    </location>
</feature>
<keyword evidence="3" id="KW-0833">Ubl conjugation pathway</keyword>
<feature type="compositionally biased region" description="Pro residues" evidence="6">
    <location>
        <begin position="111"/>
        <end position="127"/>
    </location>
</feature>
<dbReference type="InterPro" id="IPR038765">
    <property type="entry name" value="Papain-like_cys_pep_sf"/>
</dbReference>
<evidence type="ECO:0000256" key="3">
    <source>
        <dbReference type="ARBA" id="ARBA00022786"/>
    </source>
</evidence>
<comment type="similarity">
    <text evidence="1">Belongs to the peptidase C48 family.</text>
</comment>
<evidence type="ECO:0000256" key="6">
    <source>
        <dbReference type="SAM" id="MobiDB-lite"/>
    </source>
</evidence>
<evidence type="ECO:0000259" key="7">
    <source>
        <dbReference type="PROSITE" id="PS50600"/>
    </source>
</evidence>
<dbReference type="Pfam" id="PF02902">
    <property type="entry name" value="Peptidase_C48"/>
    <property type="match status" value="1"/>
</dbReference>
<dbReference type="STRING" id="77586.A0A0D9V0R3"/>
<evidence type="ECO:0000313" key="9">
    <source>
        <dbReference type="Proteomes" id="UP000032180"/>
    </source>
</evidence>
<accession>A0A0D9V0R3</accession>
<dbReference type="GO" id="GO:0006508">
    <property type="term" value="P:proteolysis"/>
    <property type="evidence" value="ECO:0007669"/>
    <property type="project" value="UniProtKB-KW"/>
</dbReference>
<dbReference type="EnsemblPlants" id="LPERR01G13500.1">
    <property type="protein sequence ID" value="LPERR01G13500.1"/>
    <property type="gene ID" value="LPERR01G13500"/>
</dbReference>
<dbReference type="PROSITE" id="PS50600">
    <property type="entry name" value="ULP_PROTEASE"/>
    <property type="match status" value="1"/>
</dbReference>
<keyword evidence="9" id="KW-1185">Reference proteome</keyword>
<dbReference type="GO" id="GO:0005634">
    <property type="term" value="C:nucleus"/>
    <property type="evidence" value="ECO:0007669"/>
    <property type="project" value="TreeGrafter"/>
</dbReference>
<dbReference type="InterPro" id="IPR003653">
    <property type="entry name" value="Peptidase_C48_C"/>
</dbReference>
<dbReference type="Proteomes" id="UP000032180">
    <property type="component" value="Chromosome 1"/>
</dbReference>
<reference evidence="9" key="2">
    <citation type="submission" date="2013-12" db="EMBL/GenBank/DDBJ databases">
        <authorList>
            <person name="Yu Y."/>
            <person name="Lee S."/>
            <person name="de Baynast K."/>
            <person name="Wissotski M."/>
            <person name="Liu L."/>
            <person name="Talag J."/>
            <person name="Goicoechea J."/>
            <person name="Angelova A."/>
            <person name="Jetty R."/>
            <person name="Kudrna D."/>
            <person name="Golser W."/>
            <person name="Rivera L."/>
            <person name="Zhang J."/>
            <person name="Wing R."/>
        </authorList>
    </citation>
    <scope>NUCLEOTIDE SEQUENCE</scope>
</reference>
<keyword evidence="5" id="KW-0788">Thiol protease</keyword>
<dbReference type="AlphaFoldDB" id="A0A0D9V0R3"/>
<evidence type="ECO:0000256" key="4">
    <source>
        <dbReference type="ARBA" id="ARBA00022801"/>
    </source>
</evidence>
<evidence type="ECO:0000256" key="2">
    <source>
        <dbReference type="ARBA" id="ARBA00022670"/>
    </source>
</evidence>
<evidence type="ECO:0000256" key="1">
    <source>
        <dbReference type="ARBA" id="ARBA00005234"/>
    </source>
</evidence>
<evidence type="ECO:0000313" key="8">
    <source>
        <dbReference type="EnsemblPlants" id="LPERR01G13500.1"/>
    </source>
</evidence>
<feature type="region of interest" description="Disordered" evidence="6">
    <location>
        <begin position="1"/>
        <end position="131"/>
    </location>
</feature>
<name>A0A0D9V0R3_9ORYZ</name>
<evidence type="ECO:0000256" key="5">
    <source>
        <dbReference type="ARBA" id="ARBA00022807"/>
    </source>
</evidence>
<dbReference type="PANTHER" id="PTHR12606">
    <property type="entry name" value="SENTRIN/SUMO-SPECIFIC PROTEASE"/>
    <property type="match status" value="1"/>
</dbReference>
<protein>
    <recommendedName>
        <fullName evidence="7">Ubiquitin-like protease family profile domain-containing protein</fullName>
    </recommendedName>
</protein>
<dbReference type="PANTHER" id="PTHR12606:SF1">
    <property type="entry name" value="UBIQUITIN-LIKE-SPECIFIC PROTEASE 1A"/>
    <property type="match status" value="1"/>
</dbReference>
<reference evidence="8 9" key="1">
    <citation type="submission" date="2012-08" db="EMBL/GenBank/DDBJ databases">
        <title>Oryza genome evolution.</title>
        <authorList>
            <person name="Wing R.A."/>
        </authorList>
    </citation>
    <scope>NUCLEOTIDE SEQUENCE</scope>
</reference>
<dbReference type="MEROPS" id="C48.A02"/>
<feature type="compositionally biased region" description="Pro residues" evidence="6">
    <location>
        <begin position="20"/>
        <end position="29"/>
    </location>
</feature>
<sequence length="535" mass="60440">MGALTDSRKRLSADHRLLPSFPPSPPPPSKKPKLSPIPSSFSPSSHLPSSSSSSASASAAAEPGPSSSSSLPHRHRRLPPPPPHARPIHGPQRVVRAFGLGSTRFHLNPLRFPPSSPSSPSPPPPWRSPGLEQYVELVNSVAHAPPPPPPTCSADAPTRVEVITVQDEEERKDDADEQDEEEEANRIVGRRVPLYKELYEASSRRRDAKLRTLDFEVRLAEKGRLGLEELADVLKQFAPKKEEVPGPFVPLTDEDEDNVDRALGGRNRRERLVIHEPSNIVITREILQCLNERDWLNDEVINLYLDLLKERELREPSKFLKCHFFNTFFYKKLITGGYDYKSVRRWTTKRKLGYNLIDCDKIFVPIHKEVHWCLAVINIRDKKFQFLDSLGSMDMKALRILARYVVDEVKDKSGQHIDTSSWKQEGVKNLALQENGWDCGMFMLKYIDFYSRDMDLIFGQDFHNCSNKTLVTPHAAVPLKMIKTSMGLVRKCTSCSGGEEEEEGSDDSGCRLALSQVRRLALRLPLNPPSPSRRT</sequence>
<feature type="compositionally biased region" description="Low complexity" evidence="6">
    <location>
        <begin position="34"/>
        <end position="71"/>
    </location>
</feature>
<dbReference type="eggNOG" id="KOG0778">
    <property type="taxonomic scope" value="Eukaryota"/>
</dbReference>